<keyword evidence="3 6" id="KW-0812">Transmembrane</keyword>
<feature type="domain" description="ABC3 transporter permease C-terminal" evidence="7">
    <location>
        <begin position="68"/>
        <end position="186"/>
    </location>
</feature>
<evidence type="ECO:0000256" key="1">
    <source>
        <dbReference type="ARBA" id="ARBA00004651"/>
    </source>
</evidence>
<feature type="transmembrane region" description="Helical" evidence="6">
    <location>
        <begin position="28"/>
        <end position="49"/>
    </location>
</feature>
<feature type="transmembrane region" description="Helical" evidence="6">
    <location>
        <begin position="117"/>
        <end position="135"/>
    </location>
</feature>
<gene>
    <name evidence="8" type="ORF">H9634_02465</name>
</gene>
<evidence type="ECO:0000256" key="5">
    <source>
        <dbReference type="ARBA" id="ARBA00023136"/>
    </source>
</evidence>
<feature type="transmembrane region" description="Helical" evidence="6">
    <location>
        <begin position="378"/>
        <end position="401"/>
    </location>
</feature>
<evidence type="ECO:0000313" key="8">
    <source>
        <dbReference type="EMBL" id="MBD8019644.1"/>
    </source>
</evidence>
<dbReference type="RefSeq" id="WP_191725230.1">
    <property type="nucleotide sequence ID" value="NZ_JACSPY010000002.1"/>
</dbReference>
<feature type="transmembrane region" description="Helical" evidence="6">
    <location>
        <begin position="326"/>
        <end position="347"/>
    </location>
</feature>
<dbReference type="EMBL" id="JACSPY010000002">
    <property type="protein sequence ID" value="MBD8019644.1"/>
    <property type="molecule type" value="Genomic_DNA"/>
</dbReference>
<dbReference type="Pfam" id="PF02687">
    <property type="entry name" value="FtsX"/>
    <property type="match status" value="1"/>
</dbReference>
<feature type="transmembrane region" description="Helical" evidence="6">
    <location>
        <begin position="95"/>
        <end position="112"/>
    </location>
</feature>
<protein>
    <submittedName>
        <fullName evidence="8">ABC transporter permease</fullName>
    </submittedName>
</protein>
<feature type="transmembrane region" description="Helical" evidence="6">
    <location>
        <begin position="283"/>
        <end position="306"/>
    </location>
</feature>
<name>A0ABR8WRK7_9MICO</name>
<feature type="transmembrane region" description="Helical" evidence="6">
    <location>
        <begin position="413"/>
        <end position="433"/>
    </location>
</feature>
<comment type="subcellular location">
    <subcellularLocation>
        <location evidence="1">Cell membrane</location>
        <topology evidence="1">Multi-pass membrane protein</topology>
    </subcellularLocation>
</comment>
<reference evidence="8 9" key="1">
    <citation type="submission" date="2020-08" db="EMBL/GenBank/DDBJ databases">
        <title>A Genomic Blueprint of the Chicken Gut Microbiome.</title>
        <authorList>
            <person name="Gilroy R."/>
            <person name="Ravi A."/>
            <person name="Getino M."/>
            <person name="Pursley I."/>
            <person name="Horton D.L."/>
            <person name="Alikhan N.-F."/>
            <person name="Baker D."/>
            <person name="Gharbi K."/>
            <person name="Hall N."/>
            <person name="Watson M."/>
            <person name="Adriaenssens E.M."/>
            <person name="Foster-Nyarko E."/>
            <person name="Jarju S."/>
            <person name="Secka A."/>
            <person name="Antonio M."/>
            <person name="Oren A."/>
            <person name="Chaudhuri R."/>
            <person name="La Ragione R.M."/>
            <person name="Hildebrand F."/>
            <person name="Pallen M.J."/>
        </authorList>
    </citation>
    <scope>NUCLEOTIDE SEQUENCE [LARGE SCALE GENOMIC DNA]</scope>
    <source>
        <strain evidence="8 9">Re57</strain>
    </source>
</reference>
<keyword evidence="4 6" id="KW-1133">Transmembrane helix</keyword>
<keyword evidence="5 6" id="KW-0472">Membrane</keyword>
<feature type="transmembrane region" description="Helical" evidence="6">
    <location>
        <begin position="155"/>
        <end position="179"/>
    </location>
</feature>
<keyword evidence="9" id="KW-1185">Reference proteome</keyword>
<evidence type="ECO:0000313" key="9">
    <source>
        <dbReference type="Proteomes" id="UP000651517"/>
    </source>
</evidence>
<feature type="transmembrane region" description="Helical" evidence="6">
    <location>
        <begin position="61"/>
        <end position="83"/>
    </location>
</feature>
<sequence length="447" mass="46786">MRTALTVMPLLLSRQTFAGVPAMLTMLAFMASASLFLLVTGGLWAFLHWNPPGVGELAEVYRILAGMATVLLIIPAASLGMASAKLSARRHDERLSTLSLMGAGTATITVLAIAEPLILAAVGLIAGIGGYYLLLVPVSQIPFQGAGLGFENMMLPLWLTACVLAVLLLICLISTLTGLRRVSISPLGVRARALDRRFPVGRIIAAVVIAVMLFAGVTVVRMVSLSQGVVMIILLSVVAGGFVIINVLGVLTVRLIAHLRAKRARTAEKLIAARMLSDEPKQYWRRSAGIAMTAFTATFAGTGVALMQTADTSHMSPSEALLGGDVLTGVLLTLGISFVLITVSAVLNQAVDIYDRRDTYETLGAAGMQPATMHRINVAAVMTPIVWVSAIAASIGLLLVAPLAGFAMVTSPVTMGIMLASIVLGALIVRAGLSLTRPLTGRMALAA</sequence>
<comment type="caution">
    <text evidence="8">The sequence shown here is derived from an EMBL/GenBank/DDBJ whole genome shotgun (WGS) entry which is preliminary data.</text>
</comment>
<evidence type="ECO:0000256" key="2">
    <source>
        <dbReference type="ARBA" id="ARBA00022475"/>
    </source>
</evidence>
<evidence type="ECO:0000259" key="7">
    <source>
        <dbReference type="Pfam" id="PF02687"/>
    </source>
</evidence>
<evidence type="ECO:0000256" key="4">
    <source>
        <dbReference type="ARBA" id="ARBA00022989"/>
    </source>
</evidence>
<evidence type="ECO:0000256" key="6">
    <source>
        <dbReference type="SAM" id="Phobius"/>
    </source>
</evidence>
<keyword evidence="2" id="KW-1003">Cell membrane</keyword>
<dbReference type="InterPro" id="IPR003838">
    <property type="entry name" value="ABC3_permease_C"/>
</dbReference>
<dbReference type="Proteomes" id="UP000651517">
    <property type="component" value="Unassembled WGS sequence"/>
</dbReference>
<feature type="transmembrane region" description="Helical" evidence="6">
    <location>
        <begin position="200"/>
        <end position="223"/>
    </location>
</feature>
<evidence type="ECO:0000256" key="3">
    <source>
        <dbReference type="ARBA" id="ARBA00022692"/>
    </source>
</evidence>
<accession>A0ABR8WRK7</accession>
<proteinExistence type="predicted"/>
<feature type="transmembrane region" description="Helical" evidence="6">
    <location>
        <begin position="229"/>
        <end position="257"/>
    </location>
</feature>
<organism evidence="8 9">
    <name type="scientific">Brevibacterium gallinarum</name>
    <dbReference type="NCBI Taxonomy" id="2762220"/>
    <lineage>
        <taxon>Bacteria</taxon>
        <taxon>Bacillati</taxon>
        <taxon>Actinomycetota</taxon>
        <taxon>Actinomycetes</taxon>
        <taxon>Micrococcales</taxon>
        <taxon>Brevibacteriaceae</taxon>
        <taxon>Brevibacterium</taxon>
    </lineage>
</organism>